<gene>
    <name evidence="2" type="ORF">B0A48_02244</name>
</gene>
<evidence type="ECO:0000313" key="2">
    <source>
        <dbReference type="EMBL" id="OQO12780.1"/>
    </source>
</evidence>
<dbReference type="PANTHER" id="PTHR42103">
    <property type="entry name" value="ALPHA/BETA-HYDROLASES SUPERFAMILY PROTEIN"/>
    <property type="match status" value="1"/>
</dbReference>
<feature type="region of interest" description="Disordered" evidence="1">
    <location>
        <begin position="208"/>
        <end position="264"/>
    </location>
</feature>
<comment type="caution">
    <text evidence="2">The sequence shown here is derived from an EMBL/GenBank/DDBJ whole genome shotgun (WGS) entry which is preliminary data.</text>
</comment>
<feature type="compositionally biased region" description="Polar residues" evidence="1">
    <location>
        <begin position="132"/>
        <end position="151"/>
    </location>
</feature>
<dbReference type="InterPro" id="IPR029058">
    <property type="entry name" value="AB_hydrolase_fold"/>
</dbReference>
<evidence type="ECO:0008006" key="4">
    <source>
        <dbReference type="Google" id="ProtNLM"/>
    </source>
</evidence>
<protein>
    <recommendedName>
        <fullName evidence="4">AB hydrolase-1 domain-containing protein</fullName>
    </recommendedName>
</protein>
<keyword evidence="3" id="KW-1185">Reference proteome</keyword>
<dbReference type="AlphaFoldDB" id="A0A1V8TN44"/>
<dbReference type="PANTHER" id="PTHR42103:SF2">
    <property type="entry name" value="AB HYDROLASE-1 DOMAIN-CONTAINING PROTEIN"/>
    <property type="match status" value="1"/>
</dbReference>
<organism evidence="2 3">
    <name type="scientific">Cryoendolithus antarcticus</name>
    <dbReference type="NCBI Taxonomy" id="1507870"/>
    <lineage>
        <taxon>Eukaryota</taxon>
        <taxon>Fungi</taxon>
        <taxon>Dikarya</taxon>
        <taxon>Ascomycota</taxon>
        <taxon>Pezizomycotina</taxon>
        <taxon>Dothideomycetes</taxon>
        <taxon>Dothideomycetidae</taxon>
        <taxon>Cladosporiales</taxon>
        <taxon>Cladosporiaceae</taxon>
        <taxon>Cryoendolithus</taxon>
    </lineage>
</organism>
<dbReference type="EMBL" id="NAJO01000004">
    <property type="protein sequence ID" value="OQO12780.1"/>
    <property type="molecule type" value="Genomic_DNA"/>
</dbReference>
<accession>A0A1V8TN44</accession>
<reference evidence="3" key="1">
    <citation type="submission" date="2017-03" db="EMBL/GenBank/DDBJ databases">
        <title>Genomes of endolithic fungi from Antarctica.</title>
        <authorList>
            <person name="Coleine C."/>
            <person name="Masonjones S."/>
            <person name="Stajich J.E."/>
        </authorList>
    </citation>
    <scope>NUCLEOTIDE SEQUENCE [LARGE SCALE GENOMIC DNA]</scope>
    <source>
        <strain evidence="3">CCFEE 5527</strain>
    </source>
</reference>
<proteinExistence type="predicted"/>
<dbReference type="OrthoDB" id="10260961at2759"/>
<feature type="compositionally biased region" description="Polar residues" evidence="1">
    <location>
        <begin position="211"/>
        <end position="221"/>
    </location>
</feature>
<evidence type="ECO:0000313" key="3">
    <source>
        <dbReference type="Proteomes" id="UP000192596"/>
    </source>
</evidence>
<sequence>MLEPAYTFTIPSLHNDTPLDCRIYEPKTIAYILNRESEGGQALRGAIIAHPYASLGGSYDDPVVLALTRCLLHSGFVVGTFNFRGASDSKGRTSWTGRAEREDYTSFAGFMIYLLQRLQSPAGVRRPILQGPQGSDSSRATIDTPDSSAGQPTARPSLLLAGYSYGSLILSRLSSVVTLISRFEEAQHGTTAAEIVLCARKLAQDIEHSAHAQQTPTNTRGRSLMPLDHATSPTSQRMRPSPVVMGGEETDPAERRRSRDSRRSVDVIRRSVDLPRRVKAHVRRKSGGVTATSPIDEPPMPLPLSRLVTAQQTATNVPGVDVSYLLVSPVLPPLAHTLVAPGSVSALFSSPKSSLDPKAGFGALESPTLLIWGSADSFTASRRLRSWADKLKTQSTKIEWAQVERAGHFWREEGVMTEMLERVAVWAKQ</sequence>
<dbReference type="SUPFAM" id="SSF53474">
    <property type="entry name" value="alpha/beta-Hydrolases"/>
    <property type="match status" value="1"/>
</dbReference>
<name>A0A1V8TN44_9PEZI</name>
<feature type="region of interest" description="Disordered" evidence="1">
    <location>
        <begin position="125"/>
        <end position="153"/>
    </location>
</feature>
<dbReference type="STRING" id="1507870.A0A1V8TN44"/>
<feature type="compositionally biased region" description="Basic and acidic residues" evidence="1">
    <location>
        <begin position="252"/>
        <end position="264"/>
    </location>
</feature>
<evidence type="ECO:0000256" key="1">
    <source>
        <dbReference type="SAM" id="MobiDB-lite"/>
    </source>
</evidence>
<dbReference type="Gene3D" id="3.40.50.1820">
    <property type="entry name" value="alpha/beta hydrolase"/>
    <property type="match status" value="2"/>
</dbReference>
<dbReference type="Proteomes" id="UP000192596">
    <property type="component" value="Unassembled WGS sequence"/>
</dbReference>
<dbReference type="InParanoid" id="A0A1V8TN44"/>